<dbReference type="EMBL" id="KV926408">
    <property type="protein sequence ID" value="PIO36846.1"/>
    <property type="molecule type" value="Genomic_DNA"/>
</dbReference>
<protein>
    <recommendedName>
        <fullName evidence="1">MCM3-like winged helix domain-containing protein</fullName>
    </recommendedName>
</protein>
<sequence>MSNRLIQMGAAFVIVHTGSLEVNVDAVAAWTQLQVNLTCWHERMHGSGRTLSAFGIKQFKAALLKTFKTTRSQSVAIGQLLELINKGNPDPFESSEVKKALDNMQNDNQVMVADDVVFLI</sequence>
<accession>A0A2G9S9Q8</accession>
<evidence type="ECO:0000259" key="1">
    <source>
        <dbReference type="Pfam" id="PF23191"/>
    </source>
</evidence>
<dbReference type="InterPro" id="IPR056575">
    <property type="entry name" value="WH_MCM3_C"/>
</dbReference>
<dbReference type="Proteomes" id="UP000228934">
    <property type="component" value="Unassembled WGS sequence"/>
</dbReference>
<dbReference type="AlphaFoldDB" id="A0A2G9S9Q8"/>
<dbReference type="Pfam" id="PF23191">
    <property type="entry name" value="WHD_MCM3_C"/>
    <property type="match status" value="1"/>
</dbReference>
<keyword evidence="3" id="KW-1185">Reference proteome</keyword>
<gene>
    <name evidence="2" type="ORF">AB205_0210500</name>
</gene>
<proteinExistence type="predicted"/>
<dbReference type="OrthoDB" id="1882346at2759"/>
<evidence type="ECO:0000313" key="3">
    <source>
        <dbReference type="Proteomes" id="UP000228934"/>
    </source>
</evidence>
<reference evidence="3" key="1">
    <citation type="journal article" date="2017" name="Nat. Commun.">
        <title>The North American bullfrog draft genome provides insight into hormonal regulation of long noncoding RNA.</title>
        <authorList>
            <person name="Hammond S.A."/>
            <person name="Warren R.L."/>
            <person name="Vandervalk B.P."/>
            <person name="Kucuk E."/>
            <person name="Khan H."/>
            <person name="Gibb E.A."/>
            <person name="Pandoh P."/>
            <person name="Kirk H."/>
            <person name="Zhao Y."/>
            <person name="Jones M."/>
            <person name="Mungall A.J."/>
            <person name="Coope R."/>
            <person name="Pleasance S."/>
            <person name="Moore R.A."/>
            <person name="Holt R.A."/>
            <person name="Round J.M."/>
            <person name="Ohora S."/>
            <person name="Walle B.V."/>
            <person name="Veldhoen N."/>
            <person name="Helbing C.C."/>
            <person name="Birol I."/>
        </authorList>
    </citation>
    <scope>NUCLEOTIDE SEQUENCE [LARGE SCALE GENOMIC DNA]</scope>
</reference>
<organism evidence="2 3">
    <name type="scientific">Aquarana catesbeiana</name>
    <name type="common">American bullfrog</name>
    <name type="synonym">Rana catesbeiana</name>
    <dbReference type="NCBI Taxonomy" id="8400"/>
    <lineage>
        <taxon>Eukaryota</taxon>
        <taxon>Metazoa</taxon>
        <taxon>Chordata</taxon>
        <taxon>Craniata</taxon>
        <taxon>Vertebrata</taxon>
        <taxon>Euteleostomi</taxon>
        <taxon>Amphibia</taxon>
        <taxon>Batrachia</taxon>
        <taxon>Anura</taxon>
        <taxon>Neobatrachia</taxon>
        <taxon>Ranoidea</taxon>
        <taxon>Ranidae</taxon>
        <taxon>Aquarana</taxon>
    </lineage>
</organism>
<feature type="domain" description="MCM3-like winged helix" evidence="1">
    <location>
        <begin position="56"/>
        <end position="120"/>
    </location>
</feature>
<name>A0A2G9S9Q8_AQUCT</name>
<evidence type="ECO:0000313" key="2">
    <source>
        <dbReference type="EMBL" id="PIO36846.1"/>
    </source>
</evidence>